<sequence>MSLADRLSEDKLCNGDIKPECSSPALIVGHYCHDKITLPGGRRVDALGGSVSYITNVFEALGVFAVVVSKVGQDFIYGSMLKYPPLVVENQSTTEFFADFTAGDERLLKVGHVCEAIYPKDILSNRKYDIGLAVGIAGEILPETLEVMIATARIVVVDIQALIRTFDPVTRVVSLRRLEETPFYGLLHRISYIKAARNEAAYIDLEAVRKLTCVIVTDGANGSKVYCKETEWRIPPFVAMDVDQTGAGDSFLAGFSAGLYQGLSVYQAARMGNYFGALAVEQVGVPHFKPHQLEKLQEIRRSEMENIVGSKLSSVAPKLSVPLQNGRHVEAILTKKQSE</sequence>
<evidence type="ECO:0000259" key="4">
    <source>
        <dbReference type="Pfam" id="PF00294"/>
    </source>
</evidence>
<name>A0ABD1Y7B7_9MARC</name>
<reference evidence="5 6" key="1">
    <citation type="submission" date="2024-09" db="EMBL/GenBank/DDBJ databases">
        <title>Chromosome-scale assembly of Riccia fluitans.</title>
        <authorList>
            <person name="Paukszto L."/>
            <person name="Sawicki J."/>
            <person name="Karawczyk K."/>
            <person name="Piernik-Szablinska J."/>
            <person name="Szczecinska M."/>
            <person name="Mazdziarz M."/>
        </authorList>
    </citation>
    <scope>NUCLEOTIDE SEQUENCE [LARGE SCALE GENOMIC DNA]</scope>
    <source>
        <strain evidence="5">Rf_01</strain>
        <tissue evidence="5">Aerial parts of the thallus</tissue>
    </source>
</reference>
<dbReference type="SUPFAM" id="SSF53613">
    <property type="entry name" value="Ribokinase-like"/>
    <property type="match status" value="1"/>
</dbReference>
<comment type="similarity">
    <text evidence="1">Belongs to the carbohydrate kinase PfkB family.</text>
</comment>
<dbReference type="InterPro" id="IPR050306">
    <property type="entry name" value="PfkB_Carbo_kinase"/>
</dbReference>
<dbReference type="Gene3D" id="3.40.1190.20">
    <property type="match status" value="1"/>
</dbReference>
<dbReference type="InterPro" id="IPR011611">
    <property type="entry name" value="PfkB_dom"/>
</dbReference>
<protein>
    <recommendedName>
        <fullName evidence="4">Carbohydrate kinase PfkB domain-containing protein</fullName>
    </recommendedName>
</protein>
<evidence type="ECO:0000313" key="5">
    <source>
        <dbReference type="EMBL" id="KAL2621607.1"/>
    </source>
</evidence>
<evidence type="ECO:0000313" key="6">
    <source>
        <dbReference type="Proteomes" id="UP001605036"/>
    </source>
</evidence>
<accession>A0ABD1Y7B7</accession>
<dbReference type="GO" id="GO:0016301">
    <property type="term" value="F:kinase activity"/>
    <property type="evidence" value="ECO:0007669"/>
    <property type="project" value="UniProtKB-KW"/>
</dbReference>
<keyword evidence="3" id="KW-0418">Kinase</keyword>
<dbReference type="PANTHER" id="PTHR43085:SF13">
    <property type="entry name" value="INOSITOL 3-KINASE"/>
    <property type="match status" value="1"/>
</dbReference>
<organism evidence="5 6">
    <name type="scientific">Riccia fluitans</name>
    <dbReference type="NCBI Taxonomy" id="41844"/>
    <lineage>
        <taxon>Eukaryota</taxon>
        <taxon>Viridiplantae</taxon>
        <taxon>Streptophyta</taxon>
        <taxon>Embryophyta</taxon>
        <taxon>Marchantiophyta</taxon>
        <taxon>Marchantiopsida</taxon>
        <taxon>Marchantiidae</taxon>
        <taxon>Marchantiales</taxon>
        <taxon>Ricciaceae</taxon>
        <taxon>Riccia</taxon>
    </lineage>
</organism>
<evidence type="ECO:0000256" key="2">
    <source>
        <dbReference type="ARBA" id="ARBA00022679"/>
    </source>
</evidence>
<gene>
    <name evidence="5" type="ORF">R1flu_001812</name>
</gene>
<feature type="domain" description="Carbohydrate kinase PfkB" evidence="4">
    <location>
        <begin position="212"/>
        <end position="285"/>
    </location>
</feature>
<comment type="caution">
    <text evidence="5">The sequence shown here is derived from an EMBL/GenBank/DDBJ whole genome shotgun (WGS) entry which is preliminary data.</text>
</comment>
<dbReference type="PANTHER" id="PTHR43085">
    <property type="entry name" value="HEXOKINASE FAMILY MEMBER"/>
    <property type="match status" value="1"/>
</dbReference>
<dbReference type="AlphaFoldDB" id="A0ABD1Y7B7"/>
<dbReference type="Proteomes" id="UP001605036">
    <property type="component" value="Unassembled WGS sequence"/>
</dbReference>
<dbReference type="Pfam" id="PF00294">
    <property type="entry name" value="PfkB"/>
    <property type="match status" value="1"/>
</dbReference>
<proteinExistence type="inferred from homology"/>
<keyword evidence="6" id="KW-1185">Reference proteome</keyword>
<dbReference type="EMBL" id="JBHFFA010000006">
    <property type="protein sequence ID" value="KAL2621607.1"/>
    <property type="molecule type" value="Genomic_DNA"/>
</dbReference>
<evidence type="ECO:0000256" key="3">
    <source>
        <dbReference type="ARBA" id="ARBA00022777"/>
    </source>
</evidence>
<dbReference type="InterPro" id="IPR029056">
    <property type="entry name" value="Ribokinase-like"/>
</dbReference>
<evidence type="ECO:0000256" key="1">
    <source>
        <dbReference type="ARBA" id="ARBA00010688"/>
    </source>
</evidence>
<keyword evidence="2" id="KW-0808">Transferase</keyword>